<dbReference type="PANTHER" id="PTHR48079:SF9">
    <property type="entry name" value="PUTATIVE-RELATED"/>
    <property type="match status" value="1"/>
</dbReference>
<dbReference type="Gene3D" id="3.40.50.720">
    <property type="entry name" value="NAD(P)-binding Rossmann-like Domain"/>
    <property type="match status" value="1"/>
</dbReference>
<dbReference type="EMBL" id="JAWCUI010000008">
    <property type="protein sequence ID" value="KAL1901100.1"/>
    <property type="molecule type" value="Genomic_DNA"/>
</dbReference>
<organism evidence="2 3">
    <name type="scientific">Sporothrix stenoceras</name>
    <dbReference type="NCBI Taxonomy" id="5173"/>
    <lineage>
        <taxon>Eukaryota</taxon>
        <taxon>Fungi</taxon>
        <taxon>Dikarya</taxon>
        <taxon>Ascomycota</taxon>
        <taxon>Pezizomycotina</taxon>
        <taxon>Sordariomycetes</taxon>
        <taxon>Sordariomycetidae</taxon>
        <taxon>Ophiostomatales</taxon>
        <taxon>Ophiostomataceae</taxon>
        <taxon>Sporothrix</taxon>
    </lineage>
</organism>
<gene>
    <name evidence="2" type="ORF">Sste5346_002167</name>
</gene>
<dbReference type="InterPro" id="IPR051783">
    <property type="entry name" value="NAD(P)-dependent_oxidoreduct"/>
</dbReference>
<proteinExistence type="predicted"/>
<protein>
    <recommendedName>
        <fullName evidence="1">NAD-dependent epimerase/dehydratase domain-containing protein</fullName>
    </recommendedName>
</protein>
<accession>A0ABR3ZKX9</accession>
<dbReference type="SUPFAM" id="SSF51735">
    <property type="entry name" value="NAD(P)-binding Rossmann-fold domains"/>
    <property type="match status" value="1"/>
</dbReference>
<name>A0ABR3ZKX9_9PEZI</name>
<dbReference type="InterPro" id="IPR036291">
    <property type="entry name" value="NAD(P)-bd_dom_sf"/>
</dbReference>
<feature type="domain" description="NAD-dependent epimerase/dehydratase" evidence="1">
    <location>
        <begin position="3"/>
        <end position="224"/>
    </location>
</feature>
<dbReference type="Proteomes" id="UP001583186">
    <property type="component" value="Unassembled WGS sequence"/>
</dbReference>
<dbReference type="InterPro" id="IPR001509">
    <property type="entry name" value="Epimerase_deHydtase"/>
</dbReference>
<sequence>MRVFVTGATGFVGTAVVKEFLSAGHTVVGLSRSESGVEKLKALGAEPLHGTIEDVALLESTAATADAAIHLAFVHDFSKFVEACATDRAAITALGKGLVKAGGGNQRSLVVTSGTMLTSTGVRGVVLNEASPIQLTNPMAQARGPSEQVCLDFAKTENGGLRVSVVRLPPVTHGADGVSGFAGHLANIAIQTGKSAYVGDGLNKWSAGHRDDAALLYRLAAEKATPGSVFHANAEQGVVVKELATAIGKELGLPIESLEGEAAAAHFSWFAHPSSVDNVVSSQITQDALGWKPTHVTLLEDVPAIVAYAKKVAAAQAAK</sequence>
<evidence type="ECO:0000313" key="3">
    <source>
        <dbReference type="Proteomes" id="UP001583186"/>
    </source>
</evidence>
<comment type="caution">
    <text evidence="2">The sequence shown here is derived from an EMBL/GenBank/DDBJ whole genome shotgun (WGS) entry which is preliminary data.</text>
</comment>
<dbReference type="Pfam" id="PF01370">
    <property type="entry name" value="Epimerase"/>
    <property type="match status" value="1"/>
</dbReference>
<evidence type="ECO:0000259" key="1">
    <source>
        <dbReference type="Pfam" id="PF01370"/>
    </source>
</evidence>
<dbReference type="PANTHER" id="PTHR48079">
    <property type="entry name" value="PROTEIN YEEZ"/>
    <property type="match status" value="1"/>
</dbReference>
<dbReference type="CDD" id="cd05262">
    <property type="entry name" value="SDR_a7"/>
    <property type="match status" value="1"/>
</dbReference>
<reference evidence="2 3" key="1">
    <citation type="journal article" date="2024" name="IMA Fungus">
        <title>IMA Genome - F19 : A genome assembly and annotation guide to empower mycologists, including annotated draft genome sequences of Ceratocystis pirilliformis, Diaporthe australafricana, Fusarium ophioides, Paecilomyces lecythidis, and Sporothrix stenoceras.</title>
        <authorList>
            <person name="Aylward J."/>
            <person name="Wilson A.M."/>
            <person name="Visagie C.M."/>
            <person name="Spraker J."/>
            <person name="Barnes I."/>
            <person name="Buitendag C."/>
            <person name="Ceriani C."/>
            <person name="Del Mar Angel L."/>
            <person name="du Plessis D."/>
            <person name="Fuchs T."/>
            <person name="Gasser K."/>
            <person name="Kramer D."/>
            <person name="Li W."/>
            <person name="Munsamy K."/>
            <person name="Piso A."/>
            <person name="Price J.L."/>
            <person name="Sonnekus B."/>
            <person name="Thomas C."/>
            <person name="van der Nest A."/>
            <person name="van Dijk A."/>
            <person name="van Heerden A."/>
            <person name="van Vuuren N."/>
            <person name="Yilmaz N."/>
            <person name="Duong T.A."/>
            <person name="van der Merwe N.A."/>
            <person name="Wingfield M.J."/>
            <person name="Wingfield B.D."/>
        </authorList>
    </citation>
    <scope>NUCLEOTIDE SEQUENCE [LARGE SCALE GENOMIC DNA]</scope>
    <source>
        <strain evidence="2 3">CMW 5346</strain>
    </source>
</reference>
<evidence type="ECO:0000313" key="2">
    <source>
        <dbReference type="EMBL" id="KAL1901100.1"/>
    </source>
</evidence>
<keyword evidence="3" id="KW-1185">Reference proteome</keyword>